<dbReference type="EnsemblMetazoa" id="PPA15267.1">
    <property type="protein sequence ID" value="PPA15267.1"/>
    <property type="gene ID" value="WBGene00104821"/>
</dbReference>
<dbReference type="GO" id="GO:0032509">
    <property type="term" value="P:endosome transport via multivesicular body sorting pathway"/>
    <property type="evidence" value="ECO:0000318"/>
    <property type="project" value="GO_Central"/>
</dbReference>
<accession>A0A8R1YD99</accession>
<evidence type="ECO:0000256" key="1">
    <source>
        <dbReference type="ARBA" id="ARBA00006190"/>
    </source>
</evidence>
<evidence type="ECO:0000313" key="3">
    <source>
        <dbReference type="Proteomes" id="UP000005239"/>
    </source>
</evidence>
<sequence length="164" mass="18612">MDEAMVILNRHIKDAQEERLEIKEEFFSNDVFVVNDCSYLAKQLGRLGAVIRRGHVSKVQILGVILALNDATERMEKTGEIKASKGVVNSMRCLVNAPGIEVLMREVNDDMVEIGLVGEDNDDDFIVDTQNDDEDMTFDNVINQVYDLIKNDLSNLKNEVLKYF</sequence>
<reference evidence="3" key="1">
    <citation type="journal article" date="2008" name="Nat. Genet.">
        <title>The Pristionchus pacificus genome provides a unique perspective on nematode lifestyle and parasitism.</title>
        <authorList>
            <person name="Dieterich C."/>
            <person name="Clifton S.W."/>
            <person name="Schuster L.N."/>
            <person name="Chinwalla A."/>
            <person name="Delehaunty K."/>
            <person name="Dinkelacker I."/>
            <person name="Fulton L."/>
            <person name="Fulton R."/>
            <person name="Godfrey J."/>
            <person name="Minx P."/>
            <person name="Mitreva M."/>
            <person name="Roeseler W."/>
            <person name="Tian H."/>
            <person name="Witte H."/>
            <person name="Yang S.P."/>
            <person name="Wilson R.K."/>
            <person name="Sommer R.J."/>
        </authorList>
    </citation>
    <scope>NUCLEOTIDE SEQUENCE [LARGE SCALE GENOMIC DNA]</scope>
    <source>
        <strain evidence="3">PS312</strain>
    </source>
</reference>
<dbReference type="Gene3D" id="6.10.140.1230">
    <property type="match status" value="1"/>
</dbReference>
<dbReference type="GO" id="GO:0005771">
    <property type="term" value="C:multivesicular body"/>
    <property type="evidence" value="ECO:0000318"/>
    <property type="project" value="GO_Central"/>
</dbReference>
<dbReference type="GO" id="GO:0000815">
    <property type="term" value="C:ESCRT III complex"/>
    <property type="evidence" value="ECO:0000318"/>
    <property type="project" value="GO_Central"/>
</dbReference>
<organism evidence="2 3">
    <name type="scientific">Pristionchus pacificus</name>
    <name type="common">Parasitic nematode worm</name>
    <dbReference type="NCBI Taxonomy" id="54126"/>
    <lineage>
        <taxon>Eukaryota</taxon>
        <taxon>Metazoa</taxon>
        <taxon>Ecdysozoa</taxon>
        <taxon>Nematoda</taxon>
        <taxon>Chromadorea</taxon>
        <taxon>Rhabditida</taxon>
        <taxon>Rhabditina</taxon>
        <taxon>Diplogasteromorpha</taxon>
        <taxon>Diplogasteroidea</taxon>
        <taxon>Neodiplogasteridae</taxon>
        <taxon>Pristionchus</taxon>
    </lineage>
</organism>
<gene>
    <name evidence="2" type="primary">WBGene00104821</name>
</gene>
<name>A0A454Y788_PRIPA</name>
<dbReference type="GO" id="GO:0015031">
    <property type="term" value="P:protein transport"/>
    <property type="evidence" value="ECO:0000318"/>
    <property type="project" value="GO_Central"/>
</dbReference>
<dbReference type="InterPro" id="IPR005024">
    <property type="entry name" value="Snf7_fam"/>
</dbReference>
<dbReference type="Proteomes" id="UP000005239">
    <property type="component" value="Unassembled WGS sequence"/>
</dbReference>
<dbReference type="AlphaFoldDB" id="A0A454Y788"/>
<comment type="similarity">
    <text evidence="1">Belongs to the SNF7 family.</text>
</comment>
<protein>
    <submittedName>
        <fullName evidence="2">Uncharacterized protein</fullName>
    </submittedName>
</protein>
<accession>A0A454Y788</accession>
<dbReference type="GO" id="GO:0045324">
    <property type="term" value="P:late endosome to vacuole transport"/>
    <property type="evidence" value="ECO:0000318"/>
    <property type="project" value="GO_Central"/>
</dbReference>
<keyword evidence="3" id="KW-1185">Reference proteome</keyword>
<dbReference type="PANTHER" id="PTHR10476">
    <property type="entry name" value="CHARGED MULTIVESICULAR BODY PROTEIN"/>
    <property type="match status" value="1"/>
</dbReference>
<proteinExistence type="inferred from homology"/>
<evidence type="ECO:0000313" key="2">
    <source>
        <dbReference type="EnsemblMetazoa" id="PPA15267.1"/>
    </source>
</evidence>
<reference evidence="2" key="2">
    <citation type="submission" date="2022-06" db="UniProtKB">
        <authorList>
            <consortium name="EnsemblMetazoa"/>
        </authorList>
    </citation>
    <scope>IDENTIFICATION</scope>
    <source>
        <strain evidence="2">PS312</strain>
    </source>
</reference>